<keyword evidence="2" id="KW-1185">Reference proteome</keyword>
<accession>A0ACC3MLZ9</accession>
<proteinExistence type="predicted"/>
<comment type="caution">
    <text evidence="1">The sequence shown here is derived from an EMBL/GenBank/DDBJ whole genome shotgun (WGS) entry which is preliminary data.</text>
</comment>
<sequence length="319" mass="36138">MPWGADGYSVLDLTLLDRHHGTIAAWRDAISEIHQRGMYVVLDNTFATLGDMMGFEGYLNESTPFAPGEHDAVWKSDRRYHDFVQSNEELDTCNYPRFWDDSGHQVTNLSDYLVGCRDSEFDQYGEVASFGNYPEWQRQLSKFAFVQDRLREWRPSVLEKIQHFSCMTIASLDIDGFRIDKALQVTVDAQGAWSSYIRQCATRFNKTNFYIPGEMVSGNSFASVYVGRGMEPEMAESNLTEVVSGNGTNREYIRDLANSALDGGAFHYTVYRALTRFLGLDGVYAAEGDPPVNFVETWNALLQTNDMANAYTGAFDPRQ</sequence>
<dbReference type="EMBL" id="JAUTXU010000204">
    <property type="protein sequence ID" value="KAK3698922.1"/>
    <property type="molecule type" value="Genomic_DNA"/>
</dbReference>
<evidence type="ECO:0000313" key="2">
    <source>
        <dbReference type="Proteomes" id="UP001281147"/>
    </source>
</evidence>
<protein>
    <submittedName>
        <fullName evidence="1">Uncharacterized protein</fullName>
    </submittedName>
</protein>
<reference evidence="1" key="1">
    <citation type="submission" date="2023-07" db="EMBL/GenBank/DDBJ databases">
        <title>Black Yeasts Isolated from many extreme environments.</title>
        <authorList>
            <person name="Coleine C."/>
            <person name="Stajich J.E."/>
            <person name="Selbmann L."/>
        </authorList>
    </citation>
    <scope>NUCLEOTIDE SEQUENCE</scope>
    <source>
        <strain evidence="1">CCFEE 5714</strain>
    </source>
</reference>
<gene>
    <name evidence="1" type="ORF">LTR37_016709</name>
</gene>
<dbReference type="Proteomes" id="UP001281147">
    <property type="component" value="Unassembled WGS sequence"/>
</dbReference>
<organism evidence="1 2">
    <name type="scientific">Vermiconidia calcicola</name>
    <dbReference type="NCBI Taxonomy" id="1690605"/>
    <lineage>
        <taxon>Eukaryota</taxon>
        <taxon>Fungi</taxon>
        <taxon>Dikarya</taxon>
        <taxon>Ascomycota</taxon>
        <taxon>Pezizomycotina</taxon>
        <taxon>Dothideomycetes</taxon>
        <taxon>Dothideomycetidae</taxon>
        <taxon>Mycosphaerellales</taxon>
        <taxon>Extremaceae</taxon>
        <taxon>Vermiconidia</taxon>
    </lineage>
</organism>
<name>A0ACC3MLZ9_9PEZI</name>
<evidence type="ECO:0000313" key="1">
    <source>
        <dbReference type="EMBL" id="KAK3698922.1"/>
    </source>
</evidence>